<proteinExistence type="predicted"/>
<evidence type="ECO:0000313" key="1">
    <source>
        <dbReference type="EMBL" id="EOX99899.1"/>
    </source>
</evidence>
<sequence>MCNSANAKERLVLKIKMCFTCKYHNNLGGLSWMPRPRKGKKLICKPCGVLIGIPGNECQSGRRGGCHGSEGGSGS</sequence>
<keyword evidence="2" id="KW-1185">Reference proteome</keyword>
<dbReference type="Proteomes" id="UP000026915">
    <property type="component" value="Chromosome 2"/>
</dbReference>
<evidence type="ECO:0000313" key="2">
    <source>
        <dbReference type="Proteomes" id="UP000026915"/>
    </source>
</evidence>
<gene>
    <name evidence="1" type="ORF">TCM_008890</name>
</gene>
<organism evidence="1 2">
    <name type="scientific">Theobroma cacao</name>
    <name type="common">Cacao</name>
    <name type="synonym">Cocoa</name>
    <dbReference type="NCBI Taxonomy" id="3641"/>
    <lineage>
        <taxon>Eukaryota</taxon>
        <taxon>Viridiplantae</taxon>
        <taxon>Streptophyta</taxon>
        <taxon>Embryophyta</taxon>
        <taxon>Tracheophyta</taxon>
        <taxon>Spermatophyta</taxon>
        <taxon>Magnoliopsida</taxon>
        <taxon>eudicotyledons</taxon>
        <taxon>Gunneridae</taxon>
        <taxon>Pentapetalae</taxon>
        <taxon>rosids</taxon>
        <taxon>malvids</taxon>
        <taxon>Malvales</taxon>
        <taxon>Malvaceae</taxon>
        <taxon>Byttnerioideae</taxon>
        <taxon>Theobroma</taxon>
    </lineage>
</organism>
<dbReference type="HOGENOM" id="CLU_2676052_0_0_1"/>
<accession>A0A061E4E3</accession>
<dbReference type="Gramene" id="EOX99899">
    <property type="protein sequence ID" value="EOX99899"/>
    <property type="gene ID" value="TCM_008890"/>
</dbReference>
<protein>
    <submittedName>
        <fullName evidence="1">Uncharacterized protein</fullName>
    </submittedName>
</protein>
<dbReference type="InParanoid" id="A0A061E4E3"/>
<dbReference type="EMBL" id="CM001880">
    <property type="protein sequence ID" value="EOX99899.1"/>
    <property type="molecule type" value="Genomic_DNA"/>
</dbReference>
<name>A0A061E4E3_THECC</name>
<reference evidence="1 2" key="1">
    <citation type="journal article" date="2013" name="Genome Biol.">
        <title>The genome sequence of the most widely cultivated cacao type and its use to identify candidate genes regulating pod color.</title>
        <authorList>
            <person name="Motamayor J.C."/>
            <person name="Mockaitis K."/>
            <person name="Schmutz J."/>
            <person name="Haiminen N."/>
            <person name="Iii D.L."/>
            <person name="Cornejo O."/>
            <person name="Findley S.D."/>
            <person name="Zheng P."/>
            <person name="Utro F."/>
            <person name="Royaert S."/>
            <person name="Saski C."/>
            <person name="Jenkins J."/>
            <person name="Podicheti R."/>
            <person name="Zhao M."/>
            <person name="Scheffler B.E."/>
            <person name="Stack J.C."/>
            <person name="Feltus F.A."/>
            <person name="Mustiga G.M."/>
            <person name="Amores F."/>
            <person name="Phillips W."/>
            <person name="Marelli J.P."/>
            <person name="May G.D."/>
            <person name="Shapiro H."/>
            <person name="Ma J."/>
            <person name="Bustamante C.D."/>
            <person name="Schnell R.J."/>
            <person name="Main D."/>
            <person name="Gilbert D."/>
            <person name="Parida L."/>
            <person name="Kuhn D.N."/>
        </authorList>
    </citation>
    <scope>NUCLEOTIDE SEQUENCE [LARGE SCALE GENOMIC DNA]</scope>
    <source>
        <strain evidence="2">cv. Matina 1-6</strain>
    </source>
</reference>
<dbReference type="AlphaFoldDB" id="A0A061E4E3"/>